<protein>
    <submittedName>
        <fullName evidence="3">Uncharacterized protein</fullName>
    </submittedName>
</protein>
<accession>A0A663M5N2</accession>
<dbReference type="Ensembl" id="ENSACUT00000007491.1">
    <property type="protein sequence ID" value="ENSACUP00000007007.1"/>
    <property type="gene ID" value="ENSACUG00000004813.1"/>
</dbReference>
<keyword evidence="2" id="KW-0808">Transferase</keyword>
<keyword evidence="1" id="KW-0489">Methyltransferase</keyword>
<dbReference type="PANTHER" id="PTHR13069:SF35">
    <property type="entry name" value="TRNA METHYLTRANSFERASE 9-LIKE PROTEIN-RELATED"/>
    <property type="match status" value="1"/>
</dbReference>
<name>A0A663M5N2_ATHCN</name>
<dbReference type="PANTHER" id="PTHR13069">
    <property type="entry name" value="ALKYLATED DNA REPAIR PROTEIN ALKB HOMOLOG 8"/>
    <property type="match status" value="1"/>
</dbReference>
<evidence type="ECO:0000256" key="1">
    <source>
        <dbReference type="ARBA" id="ARBA00022603"/>
    </source>
</evidence>
<evidence type="ECO:0000256" key="2">
    <source>
        <dbReference type="ARBA" id="ARBA00022679"/>
    </source>
</evidence>
<dbReference type="GO" id="GO:0000049">
    <property type="term" value="F:tRNA binding"/>
    <property type="evidence" value="ECO:0007669"/>
    <property type="project" value="TreeGrafter"/>
</dbReference>
<proteinExistence type="predicted"/>
<dbReference type="Proteomes" id="UP000472269">
    <property type="component" value="Unplaced"/>
</dbReference>
<dbReference type="GO" id="GO:0005737">
    <property type="term" value="C:cytoplasm"/>
    <property type="evidence" value="ECO:0007669"/>
    <property type="project" value="TreeGrafter"/>
</dbReference>
<dbReference type="AlphaFoldDB" id="A0A663M5N2"/>
<dbReference type="SUPFAM" id="SSF53335">
    <property type="entry name" value="S-adenosyl-L-methionine-dependent methyltransferases"/>
    <property type="match status" value="1"/>
</dbReference>
<dbReference type="Gene3D" id="3.40.50.150">
    <property type="entry name" value="Vaccinia Virus protein VP39"/>
    <property type="match status" value="1"/>
</dbReference>
<organism evidence="3 4">
    <name type="scientific">Athene cunicularia</name>
    <name type="common">Burrowing owl</name>
    <name type="synonym">Speotyto cunicularia</name>
    <dbReference type="NCBI Taxonomy" id="194338"/>
    <lineage>
        <taxon>Eukaryota</taxon>
        <taxon>Metazoa</taxon>
        <taxon>Chordata</taxon>
        <taxon>Craniata</taxon>
        <taxon>Vertebrata</taxon>
        <taxon>Euteleostomi</taxon>
        <taxon>Archelosauria</taxon>
        <taxon>Archosauria</taxon>
        <taxon>Dinosauria</taxon>
        <taxon>Saurischia</taxon>
        <taxon>Theropoda</taxon>
        <taxon>Coelurosauria</taxon>
        <taxon>Aves</taxon>
        <taxon>Neognathae</taxon>
        <taxon>Neoaves</taxon>
        <taxon>Telluraves</taxon>
        <taxon>Strigiformes</taxon>
        <taxon>Strigidae</taxon>
        <taxon>Athene</taxon>
    </lineage>
</organism>
<dbReference type="GO" id="GO:0002098">
    <property type="term" value="P:tRNA wobble uridine modification"/>
    <property type="evidence" value="ECO:0007669"/>
    <property type="project" value="TreeGrafter"/>
</dbReference>
<dbReference type="GO" id="GO:0005634">
    <property type="term" value="C:nucleus"/>
    <property type="evidence" value="ECO:0007669"/>
    <property type="project" value="TreeGrafter"/>
</dbReference>
<reference evidence="3" key="2">
    <citation type="submission" date="2025-09" db="UniProtKB">
        <authorList>
            <consortium name="Ensembl"/>
        </authorList>
    </citation>
    <scope>IDENTIFICATION</scope>
</reference>
<keyword evidence="4" id="KW-1185">Reference proteome</keyword>
<dbReference type="GO" id="GO:0106335">
    <property type="term" value="F:tRNA (5-carboxymethyluridine(34)-5-O)-methyltransferase activity"/>
    <property type="evidence" value="ECO:0007669"/>
    <property type="project" value="TreeGrafter"/>
</dbReference>
<evidence type="ECO:0000313" key="4">
    <source>
        <dbReference type="Proteomes" id="UP000472269"/>
    </source>
</evidence>
<sequence>MEREASQLERDHIHSVYEKIASYFSDTRYKAWPKVQQFISQQEPGSLIADIGCGNGKYLHISSQVYKGCDYCHECFNAVLSIAAKFCLLPVPTDQTFKESKPFRQALQSLLGWGFFVINRRLWVA</sequence>
<dbReference type="GO" id="GO:0030488">
    <property type="term" value="P:tRNA methylation"/>
    <property type="evidence" value="ECO:0007669"/>
    <property type="project" value="TreeGrafter"/>
</dbReference>
<dbReference type="InterPro" id="IPR051422">
    <property type="entry name" value="AlkB_tRNA_MeTrf/Diox"/>
</dbReference>
<dbReference type="InterPro" id="IPR029063">
    <property type="entry name" value="SAM-dependent_MTases_sf"/>
</dbReference>
<evidence type="ECO:0000313" key="3">
    <source>
        <dbReference type="Ensembl" id="ENSACUP00000007007.1"/>
    </source>
</evidence>
<reference evidence="3" key="1">
    <citation type="submission" date="2025-08" db="UniProtKB">
        <authorList>
            <consortium name="Ensembl"/>
        </authorList>
    </citation>
    <scope>IDENTIFICATION</scope>
</reference>